<dbReference type="SUPFAM" id="SSF52540">
    <property type="entry name" value="P-loop containing nucleoside triphosphate hydrolases"/>
    <property type="match status" value="1"/>
</dbReference>
<dbReference type="Gene3D" id="3.40.50.300">
    <property type="entry name" value="P-loop containing nucleotide triphosphate hydrolases"/>
    <property type="match status" value="1"/>
</dbReference>
<dbReference type="CDD" id="cd03214">
    <property type="entry name" value="ABC_Iron-Siderophores_B12_Hemin"/>
    <property type="match status" value="1"/>
</dbReference>
<protein>
    <submittedName>
        <fullName evidence="5">Putative ABC transporter ATP-binding protein</fullName>
    </submittedName>
</protein>
<dbReference type="InterPro" id="IPR050153">
    <property type="entry name" value="Metal_Ion_Import_ABC"/>
</dbReference>
<dbReference type="PANTHER" id="PTHR42734">
    <property type="entry name" value="METAL TRANSPORT SYSTEM ATP-BINDING PROTEIN TM_0124-RELATED"/>
    <property type="match status" value="1"/>
</dbReference>
<dbReference type="PANTHER" id="PTHR42734:SF19">
    <property type="entry name" value="IRON COMPOUNDS ABC TRANSPORTER, ATP-BINDING PROTEIN"/>
    <property type="match status" value="1"/>
</dbReference>
<dbReference type="InterPro" id="IPR003439">
    <property type="entry name" value="ABC_transporter-like_ATP-bd"/>
</dbReference>
<dbReference type="AlphaFoldDB" id="A0A166D3X8"/>
<dbReference type="PROSITE" id="PS00211">
    <property type="entry name" value="ABC_TRANSPORTER_1"/>
    <property type="match status" value="1"/>
</dbReference>
<dbReference type="InterPro" id="IPR017871">
    <property type="entry name" value="ABC_transporter-like_CS"/>
</dbReference>
<name>A0A166D3X8_9EURY</name>
<keyword evidence="1" id="KW-0813">Transport</keyword>
<dbReference type="SMART" id="SM00382">
    <property type="entry name" value="AAA"/>
    <property type="match status" value="1"/>
</dbReference>
<evidence type="ECO:0000313" key="5">
    <source>
        <dbReference type="EMBL" id="KZX15176.1"/>
    </source>
</evidence>
<sequence length="266" mass="29737">MIMEAENLSFAYEDNNNIFEDINFTIDKGDVFCILGPNGTGKTTLLKCLNGIYTPNNGNVLIEGKNIKEFSYTEISKIIGYIPQGHVVTFPFSVLDVVLMGRAPYINLTDSPKEKDIKIAETALKNLGMSYIKDREYSTLSGGERQLVFLARVLAQEPDLLILDEPTSHLDFGNQIRLLEIIDKLSEMGLAIIMSSHFPDHAFSTSNKVAIMKNKSFIDFGNPNDVITQDNLKKAYGIDINLIEISDNQKICVPIKSPNQSLDFDF</sequence>
<dbReference type="Pfam" id="PF00005">
    <property type="entry name" value="ABC_tran"/>
    <property type="match status" value="1"/>
</dbReference>
<dbReference type="Proteomes" id="UP000077275">
    <property type="component" value="Unassembled WGS sequence"/>
</dbReference>
<proteinExistence type="predicted"/>
<evidence type="ECO:0000256" key="3">
    <source>
        <dbReference type="ARBA" id="ARBA00022840"/>
    </source>
</evidence>
<keyword evidence="3 5" id="KW-0067">ATP-binding</keyword>
<keyword evidence="2" id="KW-0547">Nucleotide-binding</keyword>
<evidence type="ECO:0000256" key="1">
    <source>
        <dbReference type="ARBA" id="ARBA00022448"/>
    </source>
</evidence>
<organism evidence="5 6">
    <name type="scientific">Methanobrevibacter cuticularis</name>
    <dbReference type="NCBI Taxonomy" id="47311"/>
    <lineage>
        <taxon>Archaea</taxon>
        <taxon>Methanobacteriati</taxon>
        <taxon>Methanobacteriota</taxon>
        <taxon>Methanomada group</taxon>
        <taxon>Methanobacteria</taxon>
        <taxon>Methanobacteriales</taxon>
        <taxon>Methanobacteriaceae</taxon>
        <taxon>Methanobrevibacter</taxon>
    </lineage>
</organism>
<evidence type="ECO:0000256" key="2">
    <source>
        <dbReference type="ARBA" id="ARBA00022741"/>
    </source>
</evidence>
<reference evidence="5 6" key="1">
    <citation type="submission" date="2016-04" db="EMBL/GenBank/DDBJ databases">
        <title>Genome sequence of Methanobrevibacter cuticularis DSM 11139.</title>
        <authorList>
            <person name="Poehlein A."/>
            <person name="Seedorf H."/>
            <person name="Daniel R."/>
        </authorList>
    </citation>
    <scope>NUCLEOTIDE SEQUENCE [LARGE SCALE GENOMIC DNA]</scope>
    <source>
        <strain evidence="5 6">DSM 11139</strain>
    </source>
</reference>
<evidence type="ECO:0000259" key="4">
    <source>
        <dbReference type="PROSITE" id="PS50893"/>
    </source>
</evidence>
<accession>A0A166D3X8</accession>
<dbReference type="PROSITE" id="PS50893">
    <property type="entry name" value="ABC_TRANSPORTER_2"/>
    <property type="match status" value="1"/>
</dbReference>
<dbReference type="GO" id="GO:0016887">
    <property type="term" value="F:ATP hydrolysis activity"/>
    <property type="evidence" value="ECO:0007669"/>
    <property type="project" value="InterPro"/>
</dbReference>
<dbReference type="RefSeq" id="WP_067260185.1">
    <property type="nucleotide sequence ID" value="NZ_LWMW01000126.1"/>
</dbReference>
<dbReference type="InterPro" id="IPR027417">
    <property type="entry name" value="P-loop_NTPase"/>
</dbReference>
<gene>
    <name evidence="5" type="ORF">MBCUT_16300</name>
</gene>
<dbReference type="EMBL" id="LWMW01000126">
    <property type="protein sequence ID" value="KZX15176.1"/>
    <property type="molecule type" value="Genomic_DNA"/>
</dbReference>
<feature type="domain" description="ABC transporter" evidence="4">
    <location>
        <begin position="3"/>
        <end position="239"/>
    </location>
</feature>
<dbReference type="InterPro" id="IPR003593">
    <property type="entry name" value="AAA+_ATPase"/>
</dbReference>
<comment type="caution">
    <text evidence="5">The sequence shown here is derived from an EMBL/GenBank/DDBJ whole genome shotgun (WGS) entry which is preliminary data.</text>
</comment>
<dbReference type="GO" id="GO:0005524">
    <property type="term" value="F:ATP binding"/>
    <property type="evidence" value="ECO:0007669"/>
    <property type="project" value="UniProtKB-KW"/>
</dbReference>
<dbReference type="FunFam" id="3.40.50.300:FF:000134">
    <property type="entry name" value="Iron-enterobactin ABC transporter ATP-binding protein"/>
    <property type="match status" value="1"/>
</dbReference>
<keyword evidence="6" id="KW-1185">Reference proteome</keyword>
<evidence type="ECO:0000313" key="6">
    <source>
        <dbReference type="Proteomes" id="UP000077275"/>
    </source>
</evidence>
<dbReference type="STRING" id="47311.MBCUT_16300"/>
<dbReference type="OrthoDB" id="24644at2157"/>
<dbReference type="PATRIC" id="fig|47311.3.peg.1776"/>